<evidence type="ECO:0000313" key="1">
    <source>
        <dbReference type="EMBL" id="KAA6450326.1"/>
    </source>
</evidence>
<name>A0A5M8RTA9_9BACI</name>
<dbReference type="EMBL" id="QSND01000002">
    <property type="protein sequence ID" value="KAA6450326.1"/>
    <property type="molecule type" value="Genomic_DNA"/>
</dbReference>
<protein>
    <submittedName>
        <fullName evidence="1">DUF3800 domain-containing protein</fullName>
    </submittedName>
</protein>
<dbReference type="RefSeq" id="WP_148956325.1">
    <property type="nucleotide sequence ID" value="NZ_QSND01000002.1"/>
</dbReference>
<dbReference type="AlphaFoldDB" id="A0A5M8RTA9"/>
<organism evidence="1 2">
    <name type="scientific">Bacillus swezeyi</name>
    <dbReference type="NCBI Taxonomy" id="1925020"/>
    <lineage>
        <taxon>Bacteria</taxon>
        <taxon>Bacillati</taxon>
        <taxon>Bacillota</taxon>
        <taxon>Bacilli</taxon>
        <taxon>Bacillales</taxon>
        <taxon>Bacillaceae</taxon>
        <taxon>Bacillus</taxon>
    </lineage>
</organism>
<sequence>MGETVTLNFDESGNLGTKGRYFTIACVETLNQKPLHNVIKKAVLKTKTEFNAFAEYKEIKASQAYPCIKDYFLRKIVSKDIKIKYVVADKDYVKKSLLQDENLLYNFMLQFIIVPVAKKPNVKRIVINLDKRTIKVQSGNSFEEYIKIKLMYELNLDVEVIVNYLESHNCYSIQAADFVANAVYSFYEYKHDYFFNILKPKIEHAEEFPYKNFGKEKMVI</sequence>
<evidence type="ECO:0000313" key="2">
    <source>
        <dbReference type="Proteomes" id="UP000324326"/>
    </source>
</evidence>
<dbReference type="InterPro" id="IPR024524">
    <property type="entry name" value="DUF3800"/>
</dbReference>
<proteinExistence type="predicted"/>
<accession>A0A5M8RTA9</accession>
<dbReference type="Pfam" id="PF12686">
    <property type="entry name" value="DUF3800"/>
    <property type="match status" value="1"/>
</dbReference>
<dbReference type="Proteomes" id="UP000324326">
    <property type="component" value="Unassembled WGS sequence"/>
</dbReference>
<reference evidence="1 2" key="1">
    <citation type="submission" date="2018-08" db="EMBL/GenBank/DDBJ databases">
        <title>Bacillus phenotypic plasticity.</title>
        <authorList>
            <person name="Hurtado E."/>
        </authorList>
    </citation>
    <scope>NUCLEOTIDE SEQUENCE [LARGE SCALE GENOMIC DNA]</scope>
    <source>
        <strain evidence="1 2">427</strain>
    </source>
</reference>
<gene>
    <name evidence="1" type="ORF">DX927_05460</name>
</gene>
<comment type="caution">
    <text evidence="1">The sequence shown here is derived from an EMBL/GenBank/DDBJ whole genome shotgun (WGS) entry which is preliminary data.</text>
</comment>